<protein>
    <recommendedName>
        <fullName evidence="3">KGK family protein</fullName>
    </recommendedName>
</protein>
<dbReference type="AlphaFoldDB" id="A0A951UTY3"/>
<dbReference type="InterPro" id="IPR014971">
    <property type="entry name" value="KGK"/>
</dbReference>
<comment type="caution">
    <text evidence="1">The sequence shown here is derived from an EMBL/GenBank/DDBJ whole genome shotgun (WGS) entry which is preliminary data.</text>
</comment>
<sequence length="102" mass="11407">MEIGLNLFDVVSVDKTKSLVSSTTFKVIEATVNTANRLRDSYGRSQFDSDTINEWGFKGVDCYVLQADGEGWKKGKVRLSLAFIPDETEEIDEQPPSTQVDQ</sequence>
<dbReference type="EMBL" id="JAHHGZ010000006">
    <property type="protein sequence ID" value="MBW4667215.1"/>
    <property type="molecule type" value="Genomic_DNA"/>
</dbReference>
<organism evidence="1 2">
    <name type="scientific">Cyanomargarita calcarea GSE-NOS-MK-12-04C</name>
    <dbReference type="NCBI Taxonomy" id="2839659"/>
    <lineage>
        <taxon>Bacteria</taxon>
        <taxon>Bacillati</taxon>
        <taxon>Cyanobacteriota</taxon>
        <taxon>Cyanophyceae</taxon>
        <taxon>Nostocales</taxon>
        <taxon>Cyanomargaritaceae</taxon>
        <taxon>Cyanomargarita</taxon>
    </lineage>
</organism>
<evidence type="ECO:0000313" key="2">
    <source>
        <dbReference type="Proteomes" id="UP000729701"/>
    </source>
</evidence>
<evidence type="ECO:0000313" key="1">
    <source>
        <dbReference type="EMBL" id="MBW4667215.1"/>
    </source>
</evidence>
<name>A0A951UTY3_9CYAN</name>
<accession>A0A951UTY3</accession>
<dbReference type="Pfam" id="PF08872">
    <property type="entry name" value="KGK"/>
    <property type="match status" value="1"/>
</dbReference>
<proteinExistence type="predicted"/>
<reference evidence="1" key="1">
    <citation type="submission" date="2021-05" db="EMBL/GenBank/DDBJ databases">
        <authorList>
            <person name="Pietrasiak N."/>
            <person name="Ward R."/>
            <person name="Stajich J.E."/>
            <person name="Kurbessoian T."/>
        </authorList>
    </citation>
    <scope>NUCLEOTIDE SEQUENCE</scope>
    <source>
        <strain evidence="1">GSE-NOS-MK-12-04C</strain>
    </source>
</reference>
<reference evidence="1" key="2">
    <citation type="journal article" date="2022" name="Microbiol. Resour. Announc.">
        <title>Metagenome Sequencing to Explore Phylogenomics of Terrestrial Cyanobacteria.</title>
        <authorList>
            <person name="Ward R.D."/>
            <person name="Stajich J.E."/>
            <person name="Johansen J.R."/>
            <person name="Huntemann M."/>
            <person name="Clum A."/>
            <person name="Foster B."/>
            <person name="Foster B."/>
            <person name="Roux S."/>
            <person name="Palaniappan K."/>
            <person name="Varghese N."/>
            <person name="Mukherjee S."/>
            <person name="Reddy T.B.K."/>
            <person name="Daum C."/>
            <person name="Copeland A."/>
            <person name="Chen I.A."/>
            <person name="Ivanova N.N."/>
            <person name="Kyrpides N.C."/>
            <person name="Shapiro N."/>
            <person name="Eloe-Fadrosh E.A."/>
            <person name="Pietrasiak N."/>
        </authorList>
    </citation>
    <scope>NUCLEOTIDE SEQUENCE</scope>
    <source>
        <strain evidence="1">GSE-NOS-MK-12-04C</strain>
    </source>
</reference>
<evidence type="ECO:0008006" key="3">
    <source>
        <dbReference type="Google" id="ProtNLM"/>
    </source>
</evidence>
<dbReference type="Proteomes" id="UP000729701">
    <property type="component" value="Unassembled WGS sequence"/>
</dbReference>
<gene>
    <name evidence="1" type="ORF">KME60_07170</name>
</gene>